<dbReference type="InterPro" id="IPR002052">
    <property type="entry name" value="DNA_methylase_N6_adenine_CS"/>
</dbReference>
<evidence type="ECO:0000259" key="6">
    <source>
        <dbReference type="Pfam" id="PF05175"/>
    </source>
</evidence>
<dbReference type="Pfam" id="PF05175">
    <property type="entry name" value="MTS"/>
    <property type="match status" value="1"/>
</dbReference>
<comment type="similarity">
    <text evidence="5">Belongs to the protein N5-glutamine methyltransferase family. PrmC subfamily.</text>
</comment>
<reference evidence="8 9" key="1">
    <citation type="submission" date="2019-02" db="EMBL/GenBank/DDBJ databases">
        <title>Genomic Encyclopedia of Type Strains, Phase IV (KMG-IV): sequencing the most valuable type-strain genomes for metagenomic binning, comparative biology and taxonomic classification.</title>
        <authorList>
            <person name="Goeker M."/>
        </authorList>
    </citation>
    <scope>NUCLEOTIDE SEQUENCE [LARGE SCALE GENOMIC DNA]</scope>
    <source>
        <strain evidence="8 9">DSM 29486</strain>
    </source>
</reference>
<evidence type="ECO:0000256" key="3">
    <source>
        <dbReference type="ARBA" id="ARBA00022691"/>
    </source>
</evidence>
<dbReference type="CDD" id="cd02440">
    <property type="entry name" value="AdoMet_MTases"/>
    <property type="match status" value="1"/>
</dbReference>
<keyword evidence="1 5" id="KW-0489">Methyltransferase</keyword>
<protein>
    <recommendedName>
        <fullName evidence="5">Release factor glutamine methyltransferase</fullName>
        <shortName evidence="5">RF MTase</shortName>
        <ecNumber evidence="5">2.1.1.297</ecNumber>
    </recommendedName>
    <alternativeName>
        <fullName evidence="5">N5-glutamine methyltransferase PrmC</fullName>
    </alternativeName>
    <alternativeName>
        <fullName evidence="5">Protein-(glutamine-N5) MTase PrmC</fullName>
    </alternativeName>
    <alternativeName>
        <fullName evidence="5">Protein-glutamine N-methyltransferase PrmC</fullName>
    </alternativeName>
</protein>
<feature type="binding site" evidence="5">
    <location>
        <position position="147"/>
    </location>
    <ligand>
        <name>S-adenosyl-L-methionine</name>
        <dbReference type="ChEBI" id="CHEBI:59789"/>
    </ligand>
</feature>
<comment type="catalytic activity">
    <reaction evidence="4 5">
        <text>L-glutaminyl-[peptide chain release factor] + S-adenosyl-L-methionine = N(5)-methyl-L-glutaminyl-[peptide chain release factor] + S-adenosyl-L-homocysteine + H(+)</text>
        <dbReference type="Rhea" id="RHEA:42896"/>
        <dbReference type="Rhea" id="RHEA-COMP:10271"/>
        <dbReference type="Rhea" id="RHEA-COMP:10272"/>
        <dbReference type="ChEBI" id="CHEBI:15378"/>
        <dbReference type="ChEBI" id="CHEBI:30011"/>
        <dbReference type="ChEBI" id="CHEBI:57856"/>
        <dbReference type="ChEBI" id="CHEBI:59789"/>
        <dbReference type="ChEBI" id="CHEBI:61891"/>
        <dbReference type="EC" id="2.1.1.297"/>
    </reaction>
</comment>
<dbReference type="GO" id="GO:0032259">
    <property type="term" value="P:methylation"/>
    <property type="evidence" value="ECO:0007669"/>
    <property type="project" value="UniProtKB-KW"/>
</dbReference>
<evidence type="ECO:0000256" key="5">
    <source>
        <dbReference type="HAMAP-Rule" id="MF_02126"/>
    </source>
</evidence>
<dbReference type="EC" id="2.1.1.297" evidence="5"/>
<feature type="domain" description="Release factor glutamine methyltransferase N-terminal" evidence="7">
    <location>
        <begin position="7"/>
        <end position="79"/>
    </location>
</feature>
<dbReference type="GO" id="GO:0102559">
    <property type="term" value="F:peptide chain release factor N(5)-glutamine methyltransferase activity"/>
    <property type="evidence" value="ECO:0007669"/>
    <property type="project" value="UniProtKB-EC"/>
</dbReference>
<comment type="caution">
    <text evidence="5">Lacks conserved residue(s) required for the propagation of feature annotation.</text>
</comment>
<comment type="function">
    <text evidence="5">Methylates the class 1 translation termination release factors RF1/PrfA and RF2/PrfB on the glutamine residue of the universally conserved GGQ motif.</text>
</comment>
<dbReference type="EMBL" id="SGXF01000009">
    <property type="protein sequence ID" value="RZS92367.1"/>
    <property type="molecule type" value="Genomic_DNA"/>
</dbReference>
<evidence type="ECO:0000256" key="2">
    <source>
        <dbReference type="ARBA" id="ARBA00022679"/>
    </source>
</evidence>
<sequence>MKKRPDDILKETAARFAAAGVPEPELDAWYLMEACFRMDRTHFLLDKRVETELPDHQWQRFCRLSDQRAKRVPLQQLLGSQQFMGLDFRVTDQVLIPRQDTEILVEQVLQDFRDRPKARLLDMCTGSGCILLSLLKLGDFSSGTGADLSEEALAVARENGRRLCVEAEWIRSDLFSCLPEKKYDVIVSNPPYISGEELETLEPEVRDYEPRMALYAPENGLAFYRRLAEESSVYLAPGGNIYLEIGSSQAAEVSGFLAEYGYKEIRVIRDLAGLDRVVAACLPGKGETGHV</sequence>
<evidence type="ECO:0000259" key="7">
    <source>
        <dbReference type="Pfam" id="PF17827"/>
    </source>
</evidence>
<dbReference type="RefSeq" id="WP_130436310.1">
    <property type="nucleotide sequence ID" value="NZ_SGXF01000009.1"/>
</dbReference>
<dbReference type="SUPFAM" id="SSF53335">
    <property type="entry name" value="S-adenosyl-L-methionine-dependent methyltransferases"/>
    <property type="match status" value="1"/>
</dbReference>
<keyword evidence="9" id="KW-1185">Reference proteome</keyword>
<dbReference type="InterPro" id="IPR019874">
    <property type="entry name" value="RF_methyltr_PrmC"/>
</dbReference>
<dbReference type="OrthoDB" id="9800643at2"/>
<dbReference type="InterPro" id="IPR050320">
    <property type="entry name" value="N5-glutamine_MTase"/>
</dbReference>
<dbReference type="NCBIfam" id="TIGR00536">
    <property type="entry name" value="hemK_fam"/>
    <property type="match status" value="1"/>
</dbReference>
<dbReference type="PANTHER" id="PTHR18895:SF74">
    <property type="entry name" value="MTRF1L RELEASE FACTOR GLUTAMINE METHYLTRANSFERASE"/>
    <property type="match status" value="1"/>
</dbReference>
<accession>A0A4Q7NYP5</accession>
<evidence type="ECO:0000256" key="1">
    <source>
        <dbReference type="ARBA" id="ARBA00022603"/>
    </source>
</evidence>
<gene>
    <name evidence="5" type="primary">prmC</name>
    <name evidence="8" type="ORF">EV209_3081</name>
</gene>
<evidence type="ECO:0000313" key="9">
    <source>
        <dbReference type="Proteomes" id="UP000292927"/>
    </source>
</evidence>
<dbReference type="Pfam" id="PF17827">
    <property type="entry name" value="PrmC_N"/>
    <property type="match status" value="1"/>
</dbReference>
<feature type="binding site" evidence="5">
    <location>
        <position position="189"/>
    </location>
    <ligand>
        <name>S-adenosyl-L-methionine</name>
        <dbReference type="ChEBI" id="CHEBI:59789"/>
    </ligand>
</feature>
<feature type="binding site" evidence="5">
    <location>
        <begin position="189"/>
        <end position="192"/>
    </location>
    <ligand>
        <name>substrate</name>
    </ligand>
</feature>
<dbReference type="Gene3D" id="1.10.8.10">
    <property type="entry name" value="DNA helicase RuvA subunit, C-terminal domain"/>
    <property type="match status" value="1"/>
</dbReference>
<dbReference type="PANTHER" id="PTHR18895">
    <property type="entry name" value="HEMK METHYLTRANSFERASE"/>
    <property type="match status" value="1"/>
</dbReference>
<dbReference type="InterPro" id="IPR029063">
    <property type="entry name" value="SAM-dependent_MTases_sf"/>
</dbReference>
<dbReference type="Proteomes" id="UP000292927">
    <property type="component" value="Unassembled WGS sequence"/>
</dbReference>
<dbReference type="HAMAP" id="MF_02126">
    <property type="entry name" value="RF_methyltr_PrmC"/>
    <property type="match status" value="1"/>
</dbReference>
<comment type="caution">
    <text evidence="8">The sequence shown here is derived from an EMBL/GenBank/DDBJ whole genome shotgun (WGS) entry which is preliminary data.</text>
</comment>
<keyword evidence="3 5" id="KW-0949">S-adenosyl-L-methionine</keyword>
<dbReference type="GO" id="GO:0003676">
    <property type="term" value="F:nucleic acid binding"/>
    <property type="evidence" value="ECO:0007669"/>
    <property type="project" value="InterPro"/>
</dbReference>
<dbReference type="Gene3D" id="3.40.50.150">
    <property type="entry name" value="Vaccinia Virus protein VP39"/>
    <property type="match status" value="1"/>
</dbReference>
<evidence type="ECO:0000313" key="8">
    <source>
        <dbReference type="EMBL" id="RZS92367.1"/>
    </source>
</evidence>
<evidence type="ECO:0000256" key="4">
    <source>
        <dbReference type="ARBA" id="ARBA00048391"/>
    </source>
</evidence>
<name>A0A4Q7NYP5_9FIRM</name>
<keyword evidence="2 5" id="KW-0808">Transferase</keyword>
<proteinExistence type="inferred from homology"/>
<dbReference type="AlphaFoldDB" id="A0A4Q7NYP5"/>
<dbReference type="InterPro" id="IPR040758">
    <property type="entry name" value="PrmC_N"/>
</dbReference>
<dbReference type="InterPro" id="IPR007848">
    <property type="entry name" value="Small_mtfrase_dom"/>
</dbReference>
<dbReference type="PROSITE" id="PS00092">
    <property type="entry name" value="N6_MTASE"/>
    <property type="match status" value="1"/>
</dbReference>
<organism evidence="8 9">
    <name type="scientific">Cuneatibacter caecimuris</name>
    <dbReference type="NCBI Taxonomy" id="1796618"/>
    <lineage>
        <taxon>Bacteria</taxon>
        <taxon>Bacillati</taxon>
        <taxon>Bacillota</taxon>
        <taxon>Clostridia</taxon>
        <taxon>Lachnospirales</taxon>
        <taxon>Lachnospiraceae</taxon>
        <taxon>Cuneatibacter</taxon>
    </lineage>
</organism>
<dbReference type="NCBIfam" id="TIGR03534">
    <property type="entry name" value="RF_mod_PrmC"/>
    <property type="match status" value="1"/>
</dbReference>
<feature type="domain" description="Methyltransferase small" evidence="6">
    <location>
        <begin position="102"/>
        <end position="198"/>
    </location>
</feature>
<dbReference type="InterPro" id="IPR004556">
    <property type="entry name" value="HemK-like"/>
</dbReference>